<evidence type="ECO:0000313" key="7">
    <source>
        <dbReference type="EMBL" id="KAF7334196.1"/>
    </source>
</evidence>
<comment type="similarity">
    <text evidence="1 4">Belongs to the glycosyltransferase 2 family.</text>
</comment>
<dbReference type="InterPro" id="IPR029044">
    <property type="entry name" value="Nucleotide-diphossugar_trans"/>
</dbReference>
<comment type="catalytic activity">
    <reaction evidence="4">
        <text>a di-trans,poly-cis-dolichyl phosphate + GDP-alpha-D-mannose = a di-trans,poly-cis-dolichyl beta-D-mannosyl phosphate + GDP</text>
        <dbReference type="Rhea" id="RHEA:21184"/>
        <dbReference type="Rhea" id="RHEA-COMP:19498"/>
        <dbReference type="Rhea" id="RHEA-COMP:19501"/>
        <dbReference type="ChEBI" id="CHEBI:57527"/>
        <dbReference type="ChEBI" id="CHEBI:57683"/>
        <dbReference type="ChEBI" id="CHEBI:58189"/>
        <dbReference type="ChEBI" id="CHEBI:58211"/>
    </reaction>
</comment>
<evidence type="ECO:0000259" key="6">
    <source>
        <dbReference type="Pfam" id="PF00535"/>
    </source>
</evidence>
<dbReference type="InterPro" id="IPR001173">
    <property type="entry name" value="Glyco_trans_2-like"/>
</dbReference>
<comment type="subcellular location">
    <subcellularLocation>
        <location evidence="4">Endoplasmic reticulum</location>
    </subcellularLocation>
</comment>
<feature type="domain" description="Glycosyltransferase 2-like" evidence="6">
    <location>
        <begin position="171"/>
        <end position="268"/>
    </location>
</feature>
<keyword evidence="2 4" id="KW-0328">Glycosyltransferase</keyword>
<dbReference type="Pfam" id="PF00535">
    <property type="entry name" value="Glycos_transf_2"/>
    <property type="match status" value="2"/>
</dbReference>
<name>A0A8H7CF69_9AGAR</name>
<keyword evidence="5" id="KW-1133">Transmembrane helix</keyword>
<evidence type="ECO:0000256" key="3">
    <source>
        <dbReference type="ARBA" id="ARBA00022679"/>
    </source>
</evidence>
<feature type="transmembrane region" description="Helical" evidence="5">
    <location>
        <begin position="46"/>
        <end position="64"/>
    </location>
</feature>
<accession>A0A8H7CF69</accession>
<dbReference type="CDD" id="cd06442">
    <property type="entry name" value="DPM1_like"/>
    <property type="match status" value="1"/>
</dbReference>
<evidence type="ECO:0000313" key="8">
    <source>
        <dbReference type="Proteomes" id="UP000623467"/>
    </source>
</evidence>
<evidence type="ECO:0000256" key="4">
    <source>
        <dbReference type="RuleBase" id="RU365083"/>
    </source>
</evidence>
<comment type="subunit">
    <text evidence="4">Component of the dolichol-phosphate mannose (DPM) synthase complex.</text>
</comment>
<keyword evidence="4" id="KW-0256">Endoplasmic reticulum</keyword>
<dbReference type="Gene3D" id="3.90.550.10">
    <property type="entry name" value="Spore Coat Polysaccharide Biosynthesis Protein SpsA, Chain A"/>
    <property type="match status" value="1"/>
</dbReference>
<dbReference type="GO" id="GO:0006488">
    <property type="term" value="P:dolichol-linked oligosaccharide biosynthetic process"/>
    <property type="evidence" value="ECO:0007669"/>
    <property type="project" value="TreeGrafter"/>
</dbReference>
<dbReference type="GO" id="GO:0006506">
    <property type="term" value="P:GPI anchor biosynthetic process"/>
    <property type="evidence" value="ECO:0007669"/>
    <property type="project" value="TreeGrafter"/>
</dbReference>
<evidence type="ECO:0000256" key="5">
    <source>
        <dbReference type="SAM" id="Phobius"/>
    </source>
</evidence>
<dbReference type="GO" id="GO:0035269">
    <property type="term" value="P:protein O-linked glycosylation via mannose"/>
    <property type="evidence" value="ECO:0007669"/>
    <property type="project" value="TreeGrafter"/>
</dbReference>
<dbReference type="PANTHER" id="PTHR43398:SF1">
    <property type="entry name" value="DOLICHOL-PHOSPHATE MANNOSYLTRANSFERASE SUBUNIT 1"/>
    <property type="match status" value="1"/>
</dbReference>
<dbReference type="PANTHER" id="PTHR43398">
    <property type="entry name" value="DOLICHOL-PHOSPHATE MANNOSYLTRANSFERASE SUBUNIT 1"/>
    <property type="match status" value="1"/>
</dbReference>
<sequence length="414" mass="45246">MLRDRDRSRDRGPRGRLLTNANSSLQTRTSHALLTILRNDRRLRHAALLSLVPLLFFLLLTAGYNKGQIPRVRSEDPNAILYSVIVPTYKEVSNIPLLVEQVFAAVPDPERTEIVIVDDDSRDGTEEAVEALRAGTYTHDDEEGHTHEDGNDKAGYPNLVLVVRTGLTKAEKGLSSAVLRGFAEARGSKFVVMDADLQHPPSSVPDLFSALSSSTPFALGTRYGGGGAVDKDWPLLRRIISAGARSLARPLTKATDPMSGFFGITRDLYASASPVNPVGFKIALELLLKTGIKSTVADPTMPHLAEVPYAFAKRARGASKLSSKTIIKYVLHLGALYRWRVGMVGVFGLEILLIAGSYLALVFFRGRRRVVARTAAGGGEEERERAVGCLDAHQGVQGVIRVRLMVRERSREEA</sequence>
<feature type="domain" description="Glycosyltransferase 2-like" evidence="6">
    <location>
        <begin position="83"/>
        <end position="134"/>
    </location>
</feature>
<feature type="transmembrane region" description="Helical" evidence="5">
    <location>
        <begin position="341"/>
        <end position="364"/>
    </location>
</feature>
<comment type="pathway">
    <text evidence="4">Protein modification; protein glycosylation.</text>
</comment>
<dbReference type="EMBL" id="JACAZH010000049">
    <property type="protein sequence ID" value="KAF7334196.1"/>
    <property type="molecule type" value="Genomic_DNA"/>
</dbReference>
<comment type="caution">
    <text evidence="7">The sequence shown here is derived from an EMBL/GenBank/DDBJ whole genome shotgun (WGS) entry which is preliminary data.</text>
</comment>
<comment type="function">
    <text evidence="4">Transfers mannose from GDP-mannose to dolichol monophosphate to form dolichol phosphate mannose (Dol-P-Man) which is the mannosyl donor in pathways leading to N-glycosylation, glycosyl phosphatidylinositol membrane anchoring, and O-mannosylation of proteins.</text>
</comment>
<evidence type="ECO:0000256" key="2">
    <source>
        <dbReference type="ARBA" id="ARBA00022676"/>
    </source>
</evidence>
<organism evidence="7 8">
    <name type="scientific">Mycena sanguinolenta</name>
    <dbReference type="NCBI Taxonomy" id="230812"/>
    <lineage>
        <taxon>Eukaryota</taxon>
        <taxon>Fungi</taxon>
        <taxon>Dikarya</taxon>
        <taxon>Basidiomycota</taxon>
        <taxon>Agaricomycotina</taxon>
        <taxon>Agaricomycetes</taxon>
        <taxon>Agaricomycetidae</taxon>
        <taxon>Agaricales</taxon>
        <taxon>Marasmiineae</taxon>
        <taxon>Mycenaceae</taxon>
        <taxon>Mycena</taxon>
    </lineage>
</organism>
<evidence type="ECO:0000256" key="1">
    <source>
        <dbReference type="ARBA" id="ARBA00006739"/>
    </source>
</evidence>
<proteinExistence type="inferred from homology"/>
<gene>
    <name evidence="7" type="ORF">MSAN_02380900</name>
</gene>
<keyword evidence="5" id="KW-0472">Membrane</keyword>
<dbReference type="UniPathway" id="UPA00378"/>
<keyword evidence="5" id="KW-0812">Transmembrane</keyword>
<dbReference type="OrthoDB" id="2603at2759"/>
<protein>
    <recommendedName>
        <fullName evidence="4">Dolichol-phosphate mannosyltransferase subunit 1</fullName>
        <ecNumber evidence="4">2.4.1.83</ecNumber>
    </recommendedName>
</protein>
<dbReference type="Proteomes" id="UP000623467">
    <property type="component" value="Unassembled WGS sequence"/>
</dbReference>
<dbReference type="AlphaFoldDB" id="A0A8H7CF69"/>
<keyword evidence="8" id="KW-1185">Reference proteome</keyword>
<dbReference type="GO" id="GO:0004582">
    <property type="term" value="F:dolichyl-phosphate beta-D-mannosyltransferase activity"/>
    <property type="evidence" value="ECO:0007669"/>
    <property type="project" value="UniProtKB-UniRule"/>
</dbReference>
<reference evidence="7" key="1">
    <citation type="submission" date="2020-05" db="EMBL/GenBank/DDBJ databases">
        <title>Mycena genomes resolve the evolution of fungal bioluminescence.</title>
        <authorList>
            <person name="Tsai I.J."/>
        </authorList>
    </citation>
    <scope>NUCLEOTIDE SEQUENCE</scope>
    <source>
        <strain evidence="7">160909Yilan</strain>
    </source>
</reference>
<dbReference type="EC" id="2.4.1.83" evidence="4"/>
<dbReference type="GO" id="GO:0005789">
    <property type="term" value="C:endoplasmic reticulum membrane"/>
    <property type="evidence" value="ECO:0007669"/>
    <property type="project" value="TreeGrafter"/>
</dbReference>
<dbReference type="SUPFAM" id="SSF53448">
    <property type="entry name" value="Nucleotide-diphospho-sugar transferases"/>
    <property type="match status" value="1"/>
</dbReference>
<keyword evidence="3 4" id="KW-0808">Transferase</keyword>
<dbReference type="InterPro" id="IPR039528">
    <property type="entry name" value="DPM1-like"/>
</dbReference>